<sequence length="509" mass="54906">MIVDGLLEMLQSQGADTLILQPSSPPVLSRAGERRALSMPGLGPEMLAEILAEFTNDADRAVLEREGSLETQHETGSGLEFAVAVKPAGSSYQLVFRSNRAPAIRAETASAAVEPPRLTLAPSVKLEPRAVLATPAASPPPTLDELATSTSVGGDPTIDGLLERGLLERASDVLISHGRSPHLRIGGDLVEIGGAEVSSDQLRAYFGVQWPRIAPALAASGSADFAIELGSGPNAPRFRVNLFRQIGGLAAAFRPIRRELPTLEELGLGAELHALTAFRHGLVLMTGPTGSGKSTTLVALLERVNQTQPKHIITIEDPIEYVYPPGRALVHQRELGVHVDSFSAGLRAALRECPDMILVGEMRDRETVAAALTAAETGHLVLSTLHCSDASSAVNRIIDVFPEHRQTQVREQLAASLRAVVTQSLIPGIHAPRRVAAYELMRVNTPVAAKIRDGRGHQLRSEIQKGRSDGMIPLELTLARLVRERRLSEEVARRTAHDPRLFDEHLRKR</sequence>
<dbReference type="EMBL" id="PVNK01000148">
    <property type="protein sequence ID" value="PRP97865.1"/>
    <property type="molecule type" value="Genomic_DNA"/>
</dbReference>
<dbReference type="InterPro" id="IPR050921">
    <property type="entry name" value="T4SS_GSP_E_ATPase"/>
</dbReference>
<keyword evidence="4" id="KW-1185">Reference proteome</keyword>
<gene>
    <name evidence="3" type="primary">pilT_3</name>
    <name evidence="3" type="ORF">ENSA5_30980</name>
</gene>
<dbReference type="Gene3D" id="3.40.50.300">
    <property type="entry name" value="P-loop containing nucleotide triphosphate hydrolases"/>
    <property type="match status" value="1"/>
</dbReference>
<evidence type="ECO:0000313" key="4">
    <source>
        <dbReference type="Proteomes" id="UP000237968"/>
    </source>
</evidence>
<dbReference type="PROSITE" id="PS00662">
    <property type="entry name" value="T2SP_E"/>
    <property type="match status" value="1"/>
</dbReference>
<feature type="domain" description="Bacterial type II secretion system protein E" evidence="2">
    <location>
        <begin position="350"/>
        <end position="364"/>
    </location>
</feature>
<comment type="caution">
    <text evidence="3">The sequence shown here is derived from an EMBL/GenBank/DDBJ whole genome shotgun (WGS) entry which is preliminary data.</text>
</comment>
<evidence type="ECO:0000259" key="2">
    <source>
        <dbReference type="PROSITE" id="PS00662"/>
    </source>
</evidence>
<accession>A0A2S9XYC9</accession>
<dbReference type="InterPro" id="IPR006321">
    <property type="entry name" value="PilT/PilU"/>
</dbReference>
<dbReference type="Proteomes" id="UP000237968">
    <property type="component" value="Unassembled WGS sequence"/>
</dbReference>
<comment type="similarity">
    <text evidence="1">Belongs to the GSP E family.</text>
</comment>
<dbReference type="AlphaFoldDB" id="A0A2S9XYC9"/>
<evidence type="ECO:0000313" key="3">
    <source>
        <dbReference type="EMBL" id="PRP97865.1"/>
    </source>
</evidence>
<dbReference type="PANTHER" id="PTHR30486:SF6">
    <property type="entry name" value="TYPE IV PILUS RETRACTATION ATPASE PILT"/>
    <property type="match status" value="1"/>
</dbReference>
<dbReference type="Pfam" id="PF00437">
    <property type="entry name" value="T2SSE"/>
    <property type="match status" value="1"/>
</dbReference>
<dbReference type="InterPro" id="IPR027417">
    <property type="entry name" value="P-loop_NTPase"/>
</dbReference>
<dbReference type="Gene3D" id="3.30.450.90">
    <property type="match status" value="2"/>
</dbReference>
<dbReference type="GO" id="GO:0005524">
    <property type="term" value="F:ATP binding"/>
    <property type="evidence" value="ECO:0007669"/>
    <property type="project" value="InterPro"/>
</dbReference>
<dbReference type="SUPFAM" id="SSF52540">
    <property type="entry name" value="P-loop containing nucleoside triphosphate hydrolases"/>
    <property type="match status" value="1"/>
</dbReference>
<dbReference type="NCBIfam" id="TIGR01420">
    <property type="entry name" value="pilT_fam"/>
    <property type="match status" value="1"/>
</dbReference>
<dbReference type="GO" id="GO:0016887">
    <property type="term" value="F:ATP hydrolysis activity"/>
    <property type="evidence" value="ECO:0007669"/>
    <property type="project" value="InterPro"/>
</dbReference>
<protein>
    <submittedName>
        <fullName evidence="3">Twitching mobility protein</fullName>
    </submittedName>
</protein>
<reference evidence="3 4" key="1">
    <citation type="submission" date="2018-03" db="EMBL/GenBank/DDBJ databases">
        <title>Draft Genome Sequences of the Obligatory Marine Myxobacteria Enhygromyxa salina SWB005.</title>
        <authorList>
            <person name="Poehlein A."/>
            <person name="Moghaddam J.A."/>
            <person name="Harms H."/>
            <person name="Alanjari M."/>
            <person name="Koenig G.M."/>
            <person name="Daniel R."/>
            <person name="Schaeberle T.F."/>
        </authorList>
    </citation>
    <scope>NUCLEOTIDE SEQUENCE [LARGE SCALE GENOMIC DNA]</scope>
    <source>
        <strain evidence="3 4">SWB005</strain>
    </source>
</reference>
<name>A0A2S9XYC9_9BACT</name>
<evidence type="ECO:0000256" key="1">
    <source>
        <dbReference type="ARBA" id="ARBA00006611"/>
    </source>
</evidence>
<dbReference type="InterPro" id="IPR001482">
    <property type="entry name" value="T2SS/T4SS_dom"/>
</dbReference>
<dbReference type="PANTHER" id="PTHR30486">
    <property type="entry name" value="TWITCHING MOTILITY PROTEIN PILT"/>
    <property type="match status" value="1"/>
</dbReference>
<organism evidence="3 4">
    <name type="scientific">Enhygromyxa salina</name>
    <dbReference type="NCBI Taxonomy" id="215803"/>
    <lineage>
        <taxon>Bacteria</taxon>
        <taxon>Pseudomonadati</taxon>
        <taxon>Myxococcota</taxon>
        <taxon>Polyangia</taxon>
        <taxon>Nannocystales</taxon>
        <taxon>Nannocystaceae</taxon>
        <taxon>Enhygromyxa</taxon>
    </lineage>
</organism>
<dbReference type="CDD" id="cd01131">
    <property type="entry name" value="PilT"/>
    <property type="match status" value="1"/>
</dbReference>
<proteinExistence type="inferred from homology"/>
<dbReference type="RefSeq" id="WP_106392467.1">
    <property type="nucleotide sequence ID" value="NZ_PVNK01000148.1"/>
</dbReference>